<evidence type="ECO:0000313" key="9">
    <source>
        <dbReference type="EMBL" id="WZN62526.1"/>
    </source>
</evidence>
<dbReference type="GO" id="GO:0016020">
    <property type="term" value="C:membrane"/>
    <property type="evidence" value="ECO:0007669"/>
    <property type="project" value="InterPro"/>
</dbReference>
<evidence type="ECO:0000256" key="2">
    <source>
        <dbReference type="ARBA" id="ARBA00022670"/>
    </source>
</evidence>
<dbReference type="GO" id="GO:0007155">
    <property type="term" value="P:cell adhesion"/>
    <property type="evidence" value="ECO:0007669"/>
    <property type="project" value="InterPro"/>
</dbReference>
<dbReference type="EMBL" id="CP151506">
    <property type="protein sequence ID" value="WZN62526.1"/>
    <property type="molecule type" value="Genomic_DNA"/>
</dbReference>
<keyword evidence="4" id="KW-0378">Hydrolase</keyword>
<dbReference type="FunFam" id="3.90.132.10:FF:000001">
    <property type="entry name" value="leishmanolysin-like peptidase isoform X2"/>
    <property type="match status" value="1"/>
</dbReference>
<evidence type="ECO:0000256" key="6">
    <source>
        <dbReference type="ARBA" id="ARBA00023049"/>
    </source>
</evidence>
<evidence type="ECO:0000256" key="1">
    <source>
        <dbReference type="ARBA" id="ARBA00005860"/>
    </source>
</evidence>
<dbReference type="GO" id="GO:0004222">
    <property type="term" value="F:metalloendopeptidase activity"/>
    <property type="evidence" value="ECO:0007669"/>
    <property type="project" value="InterPro"/>
</dbReference>
<dbReference type="Gene3D" id="3.90.132.10">
    <property type="entry name" value="Leishmanolysin , domain 2"/>
    <property type="match status" value="1"/>
</dbReference>
<evidence type="ECO:0000256" key="5">
    <source>
        <dbReference type="ARBA" id="ARBA00022833"/>
    </source>
</evidence>
<name>A0AAX4P924_9CHLO</name>
<sequence>MASTSTCLRVSTALSTSLIFLSAIFAVSFFFVGKGGAQEAGLDSIYENENGTSHGSYYVGNYTAQTGPRKTGPVKARAEGHKMRFTPIYQISNSPEEEYLEQAVVPIALESLARVFSLVYPTEADALVLPRGCRRTLTWSDGRVECAELFSEAGTACGRGELPSELYGAAEVCSGRAPGDCRRTPEGAGANATDFILVVTSDGSEPECQSGNDGDLKAQGGFCATDEGTGRPVAGFVNVCPGGISTDVDQLGKQVDLVVHEVLHALVMEPSLWSDFRDVEGQPVKTATDPATGRESRFLSTPRVTAFVREHFDCPTLLGAELEDEGGDGTQWSHFEESLFHGELMTGIAVGAGRSILSNLTLSLMEDSGWYQPDYSFGGYLSFGEGAGCDFASRKCESDGAAAEAFFCDQPGETACTADELALGRCETNPLANGCSIAKGFGNYQCQDARNMEKDLPLQIFDSSSLCVAGDPEPWRMQSRERREASVMTVTTTYPGASDGCFAFRCDDGEIFVHLEGREHPCPPGSFIELGELGLGFTSGRFGPCPGKEVCEEQLGCNGLCNALQGYCHHGECRCHLGFYGHHCESAVEPRAG</sequence>
<dbReference type="PRINTS" id="PR00782">
    <property type="entry name" value="LSHMANOLYSIN"/>
</dbReference>
<feature type="binding site" evidence="8">
    <location>
        <position position="260"/>
    </location>
    <ligand>
        <name>Zn(2+)</name>
        <dbReference type="ChEBI" id="CHEBI:29105"/>
        <note>catalytic</note>
    </ligand>
</feature>
<comment type="similarity">
    <text evidence="1">Belongs to the peptidase M8 family.</text>
</comment>
<evidence type="ECO:0000256" key="4">
    <source>
        <dbReference type="ARBA" id="ARBA00022801"/>
    </source>
</evidence>
<evidence type="ECO:0000313" key="10">
    <source>
        <dbReference type="Proteomes" id="UP001472866"/>
    </source>
</evidence>
<organism evidence="9 10">
    <name type="scientific">Chloropicon roscoffensis</name>
    <dbReference type="NCBI Taxonomy" id="1461544"/>
    <lineage>
        <taxon>Eukaryota</taxon>
        <taxon>Viridiplantae</taxon>
        <taxon>Chlorophyta</taxon>
        <taxon>Chloropicophyceae</taxon>
        <taxon>Chloropicales</taxon>
        <taxon>Chloropicaceae</taxon>
        <taxon>Chloropicon</taxon>
    </lineage>
</organism>
<feature type="binding site" evidence="8">
    <location>
        <position position="334"/>
    </location>
    <ligand>
        <name>Zn(2+)</name>
        <dbReference type="ChEBI" id="CHEBI:29105"/>
        <note>catalytic</note>
    </ligand>
</feature>
<keyword evidence="2" id="KW-0645">Protease</keyword>
<dbReference type="PANTHER" id="PTHR10942:SF0">
    <property type="entry name" value="LEISHMANOLYSIN-LIKE PEPTIDASE"/>
    <property type="match status" value="1"/>
</dbReference>
<dbReference type="Proteomes" id="UP001472866">
    <property type="component" value="Chromosome 06"/>
</dbReference>
<dbReference type="PANTHER" id="PTHR10942">
    <property type="entry name" value="LEISHMANOLYSIN-LIKE PEPTIDASE"/>
    <property type="match status" value="1"/>
</dbReference>
<keyword evidence="10" id="KW-1185">Reference proteome</keyword>
<proteinExistence type="inferred from homology"/>
<evidence type="ECO:0000256" key="7">
    <source>
        <dbReference type="PIRSR" id="PIRSR601577-1"/>
    </source>
</evidence>
<keyword evidence="6 8" id="KW-0482">Metalloprotease</keyword>
<dbReference type="InterPro" id="IPR001577">
    <property type="entry name" value="Peptidase_M8"/>
</dbReference>
<dbReference type="Gene3D" id="3.10.170.20">
    <property type="match status" value="1"/>
</dbReference>
<dbReference type="GO" id="GO:0005737">
    <property type="term" value="C:cytoplasm"/>
    <property type="evidence" value="ECO:0007669"/>
    <property type="project" value="TreeGrafter"/>
</dbReference>
<reference evidence="9 10" key="1">
    <citation type="submission" date="2024-03" db="EMBL/GenBank/DDBJ databases">
        <title>Complete genome sequence of the green alga Chloropicon roscoffensis RCC1871.</title>
        <authorList>
            <person name="Lemieux C."/>
            <person name="Pombert J.-F."/>
            <person name="Otis C."/>
            <person name="Turmel M."/>
        </authorList>
    </citation>
    <scope>NUCLEOTIDE SEQUENCE [LARGE SCALE GENOMIC DNA]</scope>
    <source>
        <strain evidence="9 10">RCC1871</strain>
    </source>
</reference>
<evidence type="ECO:0000256" key="8">
    <source>
        <dbReference type="PIRSR" id="PIRSR601577-2"/>
    </source>
</evidence>
<dbReference type="SUPFAM" id="SSF55486">
    <property type="entry name" value="Metalloproteases ('zincins'), catalytic domain"/>
    <property type="match status" value="1"/>
</dbReference>
<dbReference type="GO" id="GO:0046872">
    <property type="term" value="F:metal ion binding"/>
    <property type="evidence" value="ECO:0007669"/>
    <property type="project" value="UniProtKB-KW"/>
</dbReference>
<keyword evidence="3 8" id="KW-0479">Metal-binding</keyword>
<comment type="cofactor">
    <cofactor evidence="8">
        <name>Zn(2+)</name>
        <dbReference type="ChEBI" id="CHEBI:29105"/>
    </cofactor>
    <text evidence="8">Binds 1 zinc ion per subunit.</text>
</comment>
<protein>
    <submittedName>
        <fullName evidence="9">Leishmanolysin-like peptidase</fullName>
    </submittedName>
</protein>
<feature type="binding site" evidence="8">
    <location>
        <position position="264"/>
    </location>
    <ligand>
        <name>Zn(2+)</name>
        <dbReference type="ChEBI" id="CHEBI:29105"/>
        <note>catalytic</note>
    </ligand>
</feature>
<gene>
    <name evidence="9" type="ORF">HKI87_06g40630</name>
</gene>
<evidence type="ECO:0000256" key="3">
    <source>
        <dbReference type="ARBA" id="ARBA00022723"/>
    </source>
</evidence>
<feature type="active site" evidence="7">
    <location>
        <position position="261"/>
    </location>
</feature>
<dbReference type="GO" id="GO:0006508">
    <property type="term" value="P:proteolysis"/>
    <property type="evidence" value="ECO:0007669"/>
    <property type="project" value="UniProtKB-KW"/>
</dbReference>
<accession>A0AAX4P924</accession>
<dbReference type="AlphaFoldDB" id="A0AAX4P924"/>
<dbReference type="Pfam" id="PF01457">
    <property type="entry name" value="Peptidase_M8"/>
    <property type="match status" value="1"/>
</dbReference>
<keyword evidence="5 8" id="KW-0862">Zinc</keyword>